<accession>A0A6J4N8Z9</accession>
<proteinExistence type="predicted"/>
<dbReference type="Pfam" id="PF06293">
    <property type="entry name" value="Kdo"/>
    <property type="match status" value="1"/>
</dbReference>
<dbReference type="AlphaFoldDB" id="A0A6J4N8Z9"/>
<reference evidence="1" key="1">
    <citation type="submission" date="2020-02" db="EMBL/GenBank/DDBJ databases">
        <authorList>
            <person name="Meier V. D."/>
        </authorList>
    </citation>
    <scope>NUCLEOTIDE SEQUENCE</scope>
    <source>
        <strain evidence="1">AVDCRST_MAG64</strain>
    </source>
</reference>
<organism evidence="1">
    <name type="scientific">uncultured Phycisphaerae bacterium</name>
    <dbReference type="NCBI Taxonomy" id="904963"/>
    <lineage>
        <taxon>Bacteria</taxon>
        <taxon>Pseudomonadati</taxon>
        <taxon>Planctomycetota</taxon>
        <taxon>Phycisphaerae</taxon>
        <taxon>environmental samples</taxon>
    </lineage>
</organism>
<gene>
    <name evidence="1" type="ORF">AVDCRST_MAG64-642</name>
</gene>
<name>A0A6J4N8Z9_9BACT</name>
<sequence>MGLFDPAQDSFRVDPAYQPVVRALGLDARTVFADPRIKVWRKLADRENCTLDVDTGDVDPAAAAAPVRLHVKRYVAVPPGAAAPAAEERDGHQLLVDEQIPTAPLVAWGVLTDRRSFTIWADLAGFAPGDKLVGSGVPFERLLEPTADLAGRLHKAGLHHRDLYLCHFMAKPGPTDADPVEVSLIDTARVRRLPGGLVGLLTRRRWVVKDLAQFWYSTTKLAVTDDQRDRWLARYCQARGDGVRPASLRGAVVRKARAIARHDARLNAKQPARNVSIPQG</sequence>
<evidence type="ECO:0008006" key="2">
    <source>
        <dbReference type="Google" id="ProtNLM"/>
    </source>
</evidence>
<dbReference type="EMBL" id="CADCUQ010000164">
    <property type="protein sequence ID" value="CAA9380982.1"/>
    <property type="molecule type" value="Genomic_DNA"/>
</dbReference>
<protein>
    <recommendedName>
        <fullName evidence="2">Lipopolysaccharide core heptose(I) kinase RfaP</fullName>
    </recommendedName>
</protein>
<evidence type="ECO:0000313" key="1">
    <source>
        <dbReference type="EMBL" id="CAA9380982.1"/>
    </source>
</evidence>